<accession>A0A9P8CZQ4</accession>
<comment type="similarity">
    <text evidence="3 18">Belongs to the ALAD family.</text>
</comment>
<keyword evidence="7 16" id="KW-0479">Metal-binding</keyword>
<dbReference type="InterPro" id="IPR013785">
    <property type="entry name" value="Aldolase_TIM"/>
</dbReference>
<keyword evidence="11 17" id="KW-0627">Porphyrin biosynthesis</keyword>
<evidence type="ECO:0000256" key="3">
    <source>
        <dbReference type="ARBA" id="ARBA00008055"/>
    </source>
</evidence>
<comment type="function">
    <text evidence="12">Catalyzes an early step in the biosynthesis of tetrapyrroles. Binds two molecules of 5-aminolevulinate per subunit, each at a distinct site, and catalyzes their condensation to form porphobilinogen.</text>
</comment>
<comment type="subunit">
    <text evidence="4 17">Homooctamer.</text>
</comment>
<dbReference type="GO" id="GO:0005829">
    <property type="term" value="C:cytosol"/>
    <property type="evidence" value="ECO:0007669"/>
    <property type="project" value="TreeGrafter"/>
</dbReference>
<dbReference type="InterPro" id="IPR030656">
    <property type="entry name" value="ALAD_AS"/>
</dbReference>
<dbReference type="CDD" id="cd04824">
    <property type="entry name" value="eu_ALAD_PBGS_cysteine_rich"/>
    <property type="match status" value="1"/>
</dbReference>
<dbReference type="Proteomes" id="UP000717515">
    <property type="component" value="Unassembled WGS sequence"/>
</dbReference>
<comment type="cofactor">
    <cofactor evidence="1">
        <name>Zn(2+)</name>
        <dbReference type="ChEBI" id="CHEBI:29105"/>
    </cofactor>
</comment>
<dbReference type="PANTHER" id="PTHR11458:SF0">
    <property type="entry name" value="DELTA-AMINOLEVULINIC ACID DEHYDRATASE"/>
    <property type="match status" value="1"/>
</dbReference>
<dbReference type="PRINTS" id="PR00144">
    <property type="entry name" value="DALDHYDRTASE"/>
</dbReference>
<feature type="active site" description="Schiff-base intermediate with substrate" evidence="14">
    <location>
        <position position="294"/>
    </location>
</feature>
<dbReference type="FunFam" id="3.20.20.70:FF:000048">
    <property type="entry name" value="Delta-aminolevulinic acid dehydratase"/>
    <property type="match status" value="1"/>
</dbReference>
<evidence type="ECO:0000256" key="1">
    <source>
        <dbReference type="ARBA" id="ARBA00001947"/>
    </source>
</evidence>
<evidence type="ECO:0000256" key="2">
    <source>
        <dbReference type="ARBA" id="ARBA00004694"/>
    </source>
</evidence>
<comment type="caution">
    <text evidence="19">The sequence shown here is derived from an EMBL/GenBank/DDBJ whole genome shotgun (WGS) entry which is preliminary data.</text>
</comment>
<evidence type="ECO:0000256" key="14">
    <source>
        <dbReference type="PIRSR" id="PIRSR001415-1"/>
    </source>
</evidence>
<feature type="active site" description="Schiff-base intermediate with substrate" evidence="14">
    <location>
        <position position="241"/>
    </location>
</feature>
<dbReference type="Gene3D" id="3.20.20.70">
    <property type="entry name" value="Aldolase class I"/>
    <property type="match status" value="1"/>
</dbReference>
<keyword evidence="9" id="KW-0350">Heme biosynthesis</keyword>
<evidence type="ECO:0000256" key="5">
    <source>
        <dbReference type="ARBA" id="ARBA00012053"/>
    </source>
</evidence>
<feature type="binding site" evidence="15">
    <location>
        <position position="321"/>
    </location>
    <ligand>
        <name>5-aminolevulinate</name>
        <dbReference type="ChEBI" id="CHEBI:356416"/>
        <label>2</label>
    </ligand>
</feature>
<evidence type="ECO:0000256" key="15">
    <source>
        <dbReference type="PIRSR" id="PIRSR001415-2"/>
    </source>
</evidence>
<dbReference type="GO" id="GO:0004655">
    <property type="term" value="F:porphobilinogen synthase activity"/>
    <property type="evidence" value="ECO:0007669"/>
    <property type="project" value="UniProtKB-EC"/>
</dbReference>
<evidence type="ECO:0000256" key="16">
    <source>
        <dbReference type="PIRSR" id="PIRSR001415-3"/>
    </source>
</evidence>
<evidence type="ECO:0000256" key="18">
    <source>
        <dbReference type="RuleBase" id="RU004161"/>
    </source>
</evidence>
<evidence type="ECO:0000256" key="9">
    <source>
        <dbReference type="ARBA" id="ARBA00023133"/>
    </source>
</evidence>
<gene>
    <name evidence="19" type="ORF">KVV02_006831</name>
</gene>
<dbReference type="PROSITE" id="PS00169">
    <property type="entry name" value="D_ALA_DEHYDRATASE"/>
    <property type="match status" value="1"/>
</dbReference>
<keyword evidence="8 16" id="KW-0862">Zinc</keyword>
<feature type="binding site" evidence="15">
    <location>
        <position position="360"/>
    </location>
    <ligand>
        <name>5-aminolevulinate</name>
        <dbReference type="ChEBI" id="CHEBI:356416"/>
        <label>2</label>
    </ligand>
</feature>
<name>A0A9P8CZQ4_MORAP</name>
<proteinExistence type="inferred from homology"/>
<keyword evidence="10 17" id="KW-0456">Lyase</keyword>
<dbReference type="NCBIfam" id="NF006762">
    <property type="entry name" value="PRK09283.1"/>
    <property type="match status" value="1"/>
</dbReference>
<dbReference type="EC" id="4.2.1.24" evidence="5 17"/>
<evidence type="ECO:0000256" key="6">
    <source>
        <dbReference type="ARBA" id="ARBA00020771"/>
    </source>
</evidence>
<feature type="binding site" evidence="15">
    <location>
        <position position="263"/>
    </location>
    <ligand>
        <name>5-aminolevulinate</name>
        <dbReference type="ChEBI" id="CHEBI:356416"/>
        <label>1</label>
    </ligand>
</feature>
<sequence>MGNSSCPTAQQTDPFLVDCTLFSDLRILCLHSSPDTMAAFLEPNKHTSLLHAGIHHPLHRTWQAGTPISEDMLMYPIFVTDNDDVEEKIDTLPGQSRWGINLLVKFLTPLVANGLKSVIIFGVPVNIEKDGVGSAADDPNTPAIRALHVLRKAFPNLLLACDVCLCPYTSHGHCGVLREDGTIDNRASVKRLADISLAYARAGCQMIAPSDMMDGRIKAIKDALVLEGIAHKVSLMSYSAKFASGFYGPFRDACHSTPGSGDRKCYQLPPQARGLARRALVRDMGEGADVLMVKPGTPYLDILRDAREIAPDYPLSVYQVSGEYAMIWHAAKAGVFDLRTGVMESMDGFVRAGANFILTYYTPQILEWLKEDRK</sequence>
<feature type="binding site" evidence="16">
    <location>
        <position position="166"/>
    </location>
    <ligand>
        <name>Zn(2+)</name>
        <dbReference type="ChEBI" id="CHEBI:29105"/>
        <note>catalytic</note>
    </ligand>
</feature>
<evidence type="ECO:0000256" key="11">
    <source>
        <dbReference type="ARBA" id="ARBA00023244"/>
    </source>
</evidence>
<protein>
    <recommendedName>
        <fullName evidence="6 17">Delta-aminolevulinic acid dehydratase</fullName>
        <ecNumber evidence="5 17">4.2.1.24</ecNumber>
    </recommendedName>
</protein>
<evidence type="ECO:0000313" key="20">
    <source>
        <dbReference type="Proteomes" id="UP000717515"/>
    </source>
</evidence>
<reference evidence="19" key="1">
    <citation type="submission" date="2021-07" db="EMBL/GenBank/DDBJ databases">
        <title>Draft genome of Mortierella alpina, strain LL118, isolated from an aspen leaf litter sample.</title>
        <authorList>
            <person name="Yang S."/>
            <person name="Vinatzer B.A."/>
        </authorList>
    </citation>
    <scope>NUCLEOTIDE SEQUENCE</scope>
    <source>
        <strain evidence="19">LL118</strain>
    </source>
</reference>
<dbReference type="PIRSF" id="PIRSF001415">
    <property type="entry name" value="Porphbilin_synth"/>
    <property type="match status" value="1"/>
</dbReference>
<dbReference type="AlphaFoldDB" id="A0A9P8CZQ4"/>
<feature type="binding site" evidence="16">
    <location>
        <position position="164"/>
    </location>
    <ligand>
        <name>Zn(2+)</name>
        <dbReference type="ChEBI" id="CHEBI:29105"/>
        <note>catalytic</note>
    </ligand>
</feature>
<evidence type="ECO:0000256" key="4">
    <source>
        <dbReference type="ARBA" id="ARBA00011823"/>
    </source>
</evidence>
<evidence type="ECO:0000256" key="7">
    <source>
        <dbReference type="ARBA" id="ARBA00022723"/>
    </source>
</evidence>
<evidence type="ECO:0000313" key="19">
    <source>
        <dbReference type="EMBL" id="KAG9325837.1"/>
    </source>
</evidence>
<dbReference type="GO" id="GO:0008270">
    <property type="term" value="F:zinc ion binding"/>
    <property type="evidence" value="ECO:0007669"/>
    <property type="project" value="TreeGrafter"/>
</dbReference>
<comment type="pathway">
    <text evidence="2">Porphyrin-containing compound metabolism; protoporphyrin-IX biosynthesis; coproporphyrinogen-III from 5-aminolevulinate: step 1/4.</text>
</comment>
<evidence type="ECO:0000256" key="13">
    <source>
        <dbReference type="ARBA" id="ARBA00047651"/>
    </source>
</evidence>
<dbReference type="EMBL" id="JAIFTL010000031">
    <property type="protein sequence ID" value="KAG9325837.1"/>
    <property type="molecule type" value="Genomic_DNA"/>
</dbReference>
<dbReference type="SMART" id="SM01004">
    <property type="entry name" value="ALAD"/>
    <property type="match status" value="1"/>
</dbReference>
<evidence type="ECO:0000256" key="17">
    <source>
        <dbReference type="RuleBase" id="RU000515"/>
    </source>
</evidence>
<evidence type="ECO:0000256" key="8">
    <source>
        <dbReference type="ARBA" id="ARBA00022833"/>
    </source>
</evidence>
<evidence type="ECO:0000256" key="10">
    <source>
        <dbReference type="ARBA" id="ARBA00023239"/>
    </source>
</evidence>
<organism evidence="19 20">
    <name type="scientific">Mortierella alpina</name>
    <name type="common">Oleaginous fungus</name>
    <name type="synonym">Mortierella renispora</name>
    <dbReference type="NCBI Taxonomy" id="64518"/>
    <lineage>
        <taxon>Eukaryota</taxon>
        <taxon>Fungi</taxon>
        <taxon>Fungi incertae sedis</taxon>
        <taxon>Mucoromycota</taxon>
        <taxon>Mortierellomycotina</taxon>
        <taxon>Mortierellomycetes</taxon>
        <taxon>Mortierellales</taxon>
        <taxon>Mortierellaceae</taxon>
        <taxon>Mortierella</taxon>
    </lineage>
</organism>
<dbReference type="InterPro" id="IPR001731">
    <property type="entry name" value="ALAD"/>
</dbReference>
<comment type="catalytic activity">
    <reaction evidence="13 17">
        <text>2 5-aminolevulinate = porphobilinogen + 2 H2O + H(+)</text>
        <dbReference type="Rhea" id="RHEA:24064"/>
        <dbReference type="ChEBI" id="CHEBI:15377"/>
        <dbReference type="ChEBI" id="CHEBI:15378"/>
        <dbReference type="ChEBI" id="CHEBI:58126"/>
        <dbReference type="ChEBI" id="CHEBI:356416"/>
        <dbReference type="EC" id="4.2.1.24"/>
    </reaction>
</comment>
<dbReference type="Pfam" id="PF00490">
    <property type="entry name" value="ALAD"/>
    <property type="match status" value="1"/>
</dbReference>
<dbReference type="SUPFAM" id="SSF51569">
    <property type="entry name" value="Aldolase"/>
    <property type="match status" value="1"/>
</dbReference>
<dbReference type="GO" id="GO:0006783">
    <property type="term" value="P:heme biosynthetic process"/>
    <property type="evidence" value="ECO:0007669"/>
    <property type="project" value="UniProtKB-KW"/>
</dbReference>
<evidence type="ECO:0000256" key="12">
    <source>
        <dbReference type="ARBA" id="ARBA00025628"/>
    </source>
</evidence>
<feature type="binding site" evidence="15">
    <location>
        <position position="251"/>
    </location>
    <ligand>
        <name>5-aminolevulinate</name>
        <dbReference type="ChEBI" id="CHEBI:356416"/>
        <label>1</label>
    </ligand>
</feature>
<feature type="binding site" evidence="16">
    <location>
        <position position="174"/>
    </location>
    <ligand>
        <name>Zn(2+)</name>
        <dbReference type="ChEBI" id="CHEBI:29105"/>
        <note>catalytic</note>
    </ligand>
</feature>
<dbReference type="PANTHER" id="PTHR11458">
    <property type="entry name" value="DELTA-AMINOLEVULINIC ACID DEHYDRATASE"/>
    <property type="match status" value="1"/>
</dbReference>